<comment type="subunit">
    <text evidence="6">Component of the lipopolysaccharide transport and assembly complex. Interacts with LptD.</text>
</comment>
<comment type="caution">
    <text evidence="7">The sequence shown here is derived from an EMBL/GenBank/DDBJ whole genome shotgun (WGS) entry which is preliminary data.</text>
</comment>
<dbReference type="AlphaFoldDB" id="A0A0W0YQP2"/>
<dbReference type="eggNOG" id="COG2980">
    <property type="taxonomic scope" value="Bacteria"/>
</dbReference>
<proteinExistence type="inferred from homology"/>
<evidence type="ECO:0000256" key="5">
    <source>
        <dbReference type="ARBA" id="ARBA00023288"/>
    </source>
</evidence>
<evidence type="ECO:0000256" key="4">
    <source>
        <dbReference type="ARBA" id="ARBA00023237"/>
    </source>
</evidence>
<dbReference type="PROSITE" id="PS51257">
    <property type="entry name" value="PROKAR_LIPOPROTEIN"/>
    <property type="match status" value="1"/>
</dbReference>
<name>A0A0W0YQP2_9GAMM</name>
<evidence type="ECO:0000256" key="1">
    <source>
        <dbReference type="ARBA" id="ARBA00022729"/>
    </source>
</evidence>
<evidence type="ECO:0000256" key="2">
    <source>
        <dbReference type="ARBA" id="ARBA00023136"/>
    </source>
</evidence>
<keyword evidence="1 6" id="KW-0732">Signal</keyword>
<keyword evidence="5 6" id="KW-0449">Lipoprotein</keyword>
<dbReference type="InterPro" id="IPR007485">
    <property type="entry name" value="LPS_assembly_LptE"/>
</dbReference>
<protein>
    <recommendedName>
        <fullName evidence="6">LPS-assembly lipoprotein LptE</fullName>
    </recommendedName>
</protein>
<dbReference type="PATRIC" id="fig|1122169.6.peg.2184"/>
<comment type="similarity">
    <text evidence="6">Belongs to the LptE lipoprotein family.</text>
</comment>
<keyword evidence="3 6" id="KW-0564">Palmitate</keyword>
<dbReference type="GO" id="GO:0009279">
    <property type="term" value="C:cell outer membrane"/>
    <property type="evidence" value="ECO:0007669"/>
    <property type="project" value="UniProtKB-SubCell"/>
</dbReference>
<keyword evidence="4 6" id="KW-0998">Cell outer membrane</keyword>
<dbReference type="GO" id="GO:0015920">
    <property type="term" value="P:lipopolysaccharide transport"/>
    <property type="evidence" value="ECO:0007669"/>
    <property type="project" value="TreeGrafter"/>
</dbReference>
<reference evidence="7 8" key="1">
    <citation type="submission" date="2015-11" db="EMBL/GenBank/DDBJ databases">
        <title>Genomic analysis of 38 Legionella species identifies large and diverse effector repertoires.</title>
        <authorList>
            <person name="Burstein D."/>
            <person name="Amaro F."/>
            <person name="Zusman T."/>
            <person name="Lifshitz Z."/>
            <person name="Cohen O."/>
            <person name="Gilbert J.A."/>
            <person name="Pupko T."/>
            <person name="Shuman H.A."/>
            <person name="Segal G."/>
        </authorList>
    </citation>
    <scope>NUCLEOTIDE SEQUENCE [LARGE SCALE GENOMIC DNA]</scope>
    <source>
        <strain evidence="7 8">ATCC 49655</strain>
    </source>
</reference>
<evidence type="ECO:0000256" key="3">
    <source>
        <dbReference type="ARBA" id="ARBA00023139"/>
    </source>
</evidence>
<dbReference type="GO" id="GO:0001530">
    <property type="term" value="F:lipopolysaccharide binding"/>
    <property type="evidence" value="ECO:0007669"/>
    <property type="project" value="TreeGrafter"/>
</dbReference>
<dbReference type="Proteomes" id="UP000054600">
    <property type="component" value="Unassembled WGS sequence"/>
</dbReference>
<dbReference type="GO" id="GO:0043165">
    <property type="term" value="P:Gram-negative-bacterium-type cell outer membrane assembly"/>
    <property type="evidence" value="ECO:0007669"/>
    <property type="project" value="UniProtKB-UniRule"/>
</dbReference>
<dbReference type="HAMAP" id="MF_01186">
    <property type="entry name" value="LPS_assembly_LptE"/>
    <property type="match status" value="1"/>
</dbReference>
<evidence type="ECO:0000313" key="8">
    <source>
        <dbReference type="Proteomes" id="UP000054600"/>
    </source>
</evidence>
<organism evidence="7 8">
    <name type="scientific">Legionella shakespearei DSM 23087</name>
    <dbReference type="NCBI Taxonomy" id="1122169"/>
    <lineage>
        <taxon>Bacteria</taxon>
        <taxon>Pseudomonadati</taxon>
        <taxon>Pseudomonadota</taxon>
        <taxon>Gammaproteobacteria</taxon>
        <taxon>Legionellales</taxon>
        <taxon>Legionellaceae</taxon>
        <taxon>Legionella</taxon>
    </lineage>
</organism>
<dbReference type="Pfam" id="PF04390">
    <property type="entry name" value="LptE"/>
    <property type="match status" value="1"/>
</dbReference>
<dbReference type="RefSeq" id="WP_237762288.1">
    <property type="nucleotide sequence ID" value="NZ_KB892393.1"/>
</dbReference>
<dbReference type="PANTHER" id="PTHR38098">
    <property type="entry name" value="LPS-ASSEMBLY LIPOPROTEIN LPTE"/>
    <property type="match status" value="1"/>
</dbReference>
<gene>
    <name evidence="7" type="primary">rlpB</name>
    <name evidence="6" type="synonym">lptE</name>
    <name evidence="7" type="ORF">Lsha_1908</name>
</gene>
<sequence length="161" mass="18320">MHYKLLALLLPLLLTACGFHLRGINDLPEWLDNVAIISKDDSNKELVSKLKSLLEGYKIDVNPDPARAQYWLIIHDSSVRQQIISIGASTNPRQYQLIMVTQFSLQTPKGQVLKPPRRVSVSRQLTVNNDRILGSNNEENILIGEMRQDTVIQIVNRLNRP</sequence>
<dbReference type="GO" id="GO:1990351">
    <property type="term" value="C:transporter complex"/>
    <property type="evidence" value="ECO:0007669"/>
    <property type="project" value="TreeGrafter"/>
</dbReference>
<accession>A0A0W0YQP2</accession>
<keyword evidence="2 6" id="KW-0472">Membrane</keyword>
<evidence type="ECO:0000313" key="7">
    <source>
        <dbReference type="EMBL" id="KTD59212.1"/>
    </source>
</evidence>
<evidence type="ECO:0000256" key="6">
    <source>
        <dbReference type="HAMAP-Rule" id="MF_01186"/>
    </source>
</evidence>
<dbReference type="EMBL" id="LNYW01000049">
    <property type="protein sequence ID" value="KTD59212.1"/>
    <property type="molecule type" value="Genomic_DNA"/>
</dbReference>
<dbReference type="Gene3D" id="3.30.160.150">
    <property type="entry name" value="Lipoprotein like domain"/>
    <property type="match status" value="1"/>
</dbReference>
<comment type="subcellular location">
    <subcellularLocation>
        <location evidence="6">Cell outer membrane</location>
        <topology evidence="6">Lipid-anchor</topology>
    </subcellularLocation>
</comment>
<keyword evidence="8" id="KW-1185">Reference proteome</keyword>
<comment type="function">
    <text evidence="6">Together with LptD, is involved in the assembly of lipopolysaccharide (LPS) at the surface of the outer membrane. Required for the proper assembly of LptD. Binds LPS and may serve as the LPS recognition site at the outer membrane.</text>
</comment>
<dbReference type="STRING" id="1122169.Lsha_1908"/>
<dbReference type="PANTHER" id="PTHR38098:SF1">
    <property type="entry name" value="LPS-ASSEMBLY LIPOPROTEIN LPTE"/>
    <property type="match status" value="1"/>
</dbReference>